<evidence type="ECO:0000256" key="5">
    <source>
        <dbReference type="ARBA" id="ARBA00023136"/>
    </source>
</evidence>
<dbReference type="Proteomes" id="UP001589609">
    <property type="component" value="Unassembled WGS sequence"/>
</dbReference>
<evidence type="ECO:0000313" key="8">
    <source>
        <dbReference type="EMBL" id="MFB9760204.1"/>
    </source>
</evidence>
<feature type="transmembrane region" description="Helical" evidence="6">
    <location>
        <begin position="20"/>
        <end position="41"/>
    </location>
</feature>
<feature type="transmembrane region" description="Helical" evidence="6">
    <location>
        <begin position="355"/>
        <end position="377"/>
    </location>
</feature>
<keyword evidence="2" id="KW-0813">Transport</keyword>
<dbReference type="InterPro" id="IPR051475">
    <property type="entry name" value="Diverse_Ion_Transporter"/>
</dbReference>
<dbReference type="EMBL" id="JBHMAF010000114">
    <property type="protein sequence ID" value="MFB9760204.1"/>
    <property type="molecule type" value="Genomic_DNA"/>
</dbReference>
<feature type="transmembrane region" description="Helical" evidence="6">
    <location>
        <begin position="86"/>
        <end position="119"/>
    </location>
</feature>
<feature type="transmembrane region" description="Helical" evidence="6">
    <location>
        <begin position="319"/>
        <end position="343"/>
    </location>
</feature>
<evidence type="ECO:0000259" key="7">
    <source>
        <dbReference type="Pfam" id="PF03600"/>
    </source>
</evidence>
<comment type="caution">
    <text evidence="8">The sequence shown here is derived from an EMBL/GenBank/DDBJ whole genome shotgun (WGS) entry which is preliminary data.</text>
</comment>
<protein>
    <submittedName>
        <fullName evidence="8">SLC13 family permease</fullName>
    </submittedName>
</protein>
<feature type="domain" description="Citrate transporter-like" evidence="7">
    <location>
        <begin position="21"/>
        <end position="308"/>
    </location>
</feature>
<keyword evidence="3 6" id="KW-0812">Transmembrane</keyword>
<feature type="transmembrane region" description="Helical" evidence="6">
    <location>
        <begin position="250"/>
        <end position="268"/>
    </location>
</feature>
<organism evidence="8 9">
    <name type="scientific">Ectobacillus funiculus</name>
    <dbReference type="NCBI Taxonomy" id="137993"/>
    <lineage>
        <taxon>Bacteria</taxon>
        <taxon>Bacillati</taxon>
        <taxon>Bacillota</taxon>
        <taxon>Bacilli</taxon>
        <taxon>Bacillales</taxon>
        <taxon>Bacillaceae</taxon>
        <taxon>Ectobacillus</taxon>
    </lineage>
</organism>
<dbReference type="InterPro" id="IPR004680">
    <property type="entry name" value="Cit_transptr-like_dom"/>
</dbReference>
<comment type="subcellular location">
    <subcellularLocation>
        <location evidence="1">Membrane</location>
        <topology evidence="1">Multi-pass membrane protein</topology>
    </subcellularLocation>
</comment>
<evidence type="ECO:0000256" key="3">
    <source>
        <dbReference type="ARBA" id="ARBA00022692"/>
    </source>
</evidence>
<keyword evidence="9" id="KW-1185">Reference proteome</keyword>
<reference evidence="8 9" key="1">
    <citation type="submission" date="2024-09" db="EMBL/GenBank/DDBJ databases">
        <authorList>
            <person name="Sun Q."/>
            <person name="Mori K."/>
        </authorList>
    </citation>
    <scope>NUCLEOTIDE SEQUENCE [LARGE SCALE GENOMIC DNA]</scope>
    <source>
        <strain evidence="8 9">JCM 11201</strain>
    </source>
</reference>
<keyword evidence="4 6" id="KW-1133">Transmembrane helix</keyword>
<evidence type="ECO:0000256" key="1">
    <source>
        <dbReference type="ARBA" id="ARBA00004141"/>
    </source>
</evidence>
<sequence>MKELIFVQNKKRILMKFEFLKKDIVLTISLILAAVSCLIYPPRLEYIDFKVLVSLFNLMVAIKAFEELKLLDKFAVAILNKCNNSRTISVILILLCFICSMFVTNDVALLTFVPITLVISKKTQMNMMDTIILQTIAANIGSSLTPMGNPQNLYIYSYYGIKPIPFFSSVLLLAVLGISSLFIFTQKLRKTELKIELPVTAIRDRKKAVVWSLILVIIIASIFGVINYYIALVITLMTAFILNRKLLFKIDYLLLITFVCFFIFIGNISHSNAMNTFARANLRGGTSVFFSSIVLSQLISNVPASILLSNFTSDWKPLLLGVNIGGLGTIIASLASVISYKLFIQANRKESKKFLIKFSVYNFSFLVILACIQYFIFKFLRIF</sequence>
<feature type="transmembrane region" description="Helical" evidence="6">
    <location>
        <begin position="280"/>
        <end position="299"/>
    </location>
</feature>
<dbReference type="PANTHER" id="PTHR43568:SF1">
    <property type="entry name" value="P PROTEIN"/>
    <property type="match status" value="1"/>
</dbReference>
<dbReference type="RefSeq" id="WP_379950533.1">
    <property type="nucleotide sequence ID" value="NZ_JBHMAF010000114.1"/>
</dbReference>
<accession>A0ABV5WHW0</accession>
<feature type="transmembrane region" description="Helical" evidence="6">
    <location>
        <begin position="164"/>
        <end position="184"/>
    </location>
</feature>
<evidence type="ECO:0000256" key="2">
    <source>
        <dbReference type="ARBA" id="ARBA00022448"/>
    </source>
</evidence>
<evidence type="ECO:0000256" key="6">
    <source>
        <dbReference type="SAM" id="Phobius"/>
    </source>
</evidence>
<evidence type="ECO:0000256" key="4">
    <source>
        <dbReference type="ARBA" id="ARBA00022989"/>
    </source>
</evidence>
<feature type="transmembrane region" description="Helical" evidence="6">
    <location>
        <begin position="208"/>
        <end position="230"/>
    </location>
</feature>
<evidence type="ECO:0000313" key="9">
    <source>
        <dbReference type="Proteomes" id="UP001589609"/>
    </source>
</evidence>
<name>A0ABV5WHW0_9BACI</name>
<keyword evidence="5 6" id="KW-0472">Membrane</keyword>
<dbReference type="PANTHER" id="PTHR43568">
    <property type="entry name" value="P PROTEIN"/>
    <property type="match status" value="1"/>
</dbReference>
<proteinExistence type="predicted"/>
<gene>
    <name evidence="8" type="ORF">ACFFMS_17725</name>
</gene>
<dbReference type="Pfam" id="PF03600">
    <property type="entry name" value="CitMHS"/>
    <property type="match status" value="1"/>
</dbReference>